<sequence>MKVHDEKNECAVGDKILAIETRPLSKEKRHRLYKIVEKAK</sequence>
<keyword evidence="5" id="KW-1185">Reference proteome</keyword>
<dbReference type="InterPro" id="IPR012340">
    <property type="entry name" value="NA-bd_OB-fold"/>
</dbReference>
<dbReference type="SUPFAM" id="SSF50249">
    <property type="entry name" value="Nucleic acid-binding proteins"/>
    <property type="match status" value="1"/>
</dbReference>
<keyword evidence="2" id="KW-0689">Ribosomal protein</keyword>
<dbReference type="Proteomes" id="UP000012099">
    <property type="component" value="Unassembled WGS sequence"/>
</dbReference>
<organism evidence="4 5">
    <name type="scientific">Leptospira noguchii str. 2007001578</name>
    <dbReference type="NCBI Taxonomy" id="1049974"/>
    <lineage>
        <taxon>Bacteria</taxon>
        <taxon>Pseudomonadati</taxon>
        <taxon>Spirochaetota</taxon>
        <taxon>Spirochaetia</taxon>
        <taxon>Leptospirales</taxon>
        <taxon>Leptospiraceae</taxon>
        <taxon>Leptospira</taxon>
    </lineage>
</organism>
<dbReference type="InterPro" id="IPR019979">
    <property type="entry name" value="Ribosomal_uS17_CS"/>
</dbReference>
<name>A0ABN0IW53_9LEPT</name>
<comment type="similarity">
    <text evidence="1">Belongs to the universal ribosomal protein uS17 family.</text>
</comment>
<evidence type="ECO:0000313" key="4">
    <source>
        <dbReference type="EMBL" id="EMM98416.1"/>
    </source>
</evidence>
<accession>A0ABN0IW53</accession>
<gene>
    <name evidence="4" type="ORF">LEP1GSC035_0481</name>
</gene>
<dbReference type="Pfam" id="PF00366">
    <property type="entry name" value="Ribosomal_S17"/>
    <property type="match status" value="1"/>
</dbReference>
<evidence type="ECO:0000313" key="5">
    <source>
        <dbReference type="Proteomes" id="UP000012099"/>
    </source>
</evidence>
<evidence type="ECO:0000256" key="1">
    <source>
        <dbReference type="ARBA" id="ARBA00010254"/>
    </source>
</evidence>
<dbReference type="PROSITE" id="PS00056">
    <property type="entry name" value="RIBOSOMAL_S17"/>
    <property type="match status" value="1"/>
</dbReference>
<dbReference type="EMBL" id="AHMH02000152">
    <property type="protein sequence ID" value="EMM98416.1"/>
    <property type="molecule type" value="Genomic_DNA"/>
</dbReference>
<comment type="caution">
    <text evidence="4">The sequence shown here is derived from an EMBL/GenBank/DDBJ whole genome shotgun (WGS) entry which is preliminary data.</text>
</comment>
<dbReference type="InterPro" id="IPR000266">
    <property type="entry name" value="Ribosomal_uS17"/>
</dbReference>
<evidence type="ECO:0000256" key="2">
    <source>
        <dbReference type="ARBA" id="ARBA00022980"/>
    </source>
</evidence>
<evidence type="ECO:0000256" key="3">
    <source>
        <dbReference type="ARBA" id="ARBA00023274"/>
    </source>
</evidence>
<keyword evidence="3" id="KW-0687">Ribonucleoprotein</keyword>
<proteinExistence type="inferred from homology"/>
<dbReference type="Gene3D" id="2.40.50.140">
    <property type="entry name" value="Nucleic acid-binding proteins"/>
    <property type="match status" value="1"/>
</dbReference>
<reference evidence="4 5" key="1">
    <citation type="submission" date="2013-01" db="EMBL/GenBank/DDBJ databases">
        <authorList>
            <person name="Harkins D.M."/>
            <person name="Durkin A.S."/>
            <person name="Brinkac L.M."/>
            <person name="Haft D.H."/>
            <person name="Selengut J.D."/>
            <person name="Sanka R."/>
            <person name="DePew J."/>
            <person name="Purushe J."/>
            <person name="Whelen A.C."/>
            <person name="Vinetz J.M."/>
            <person name="Sutton G.G."/>
            <person name="Nierman W.C."/>
            <person name="Fouts D.E."/>
        </authorList>
    </citation>
    <scope>NUCLEOTIDE SEQUENCE [LARGE SCALE GENOMIC DNA]</scope>
    <source>
        <strain evidence="4 5">2007001578</strain>
    </source>
</reference>
<protein>
    <submittedName>
        <fullName evidence="4">Ribosomal protein S17-like protein</fullName>
    </submittedName>
</protein>